<reference evidence="2" key="1">
    <citation type="submission" date="2009-05" db="EMBL/GenBank/DDBJ databases">
        <authorList>
            <person name="Harkins D.M."/>
            <person name="DeShazer D."/>
            <person name="Woods D.E."/>
            <person name="Brinkac L.M."/>
            <person name="Brown K.A."/>
            <person name="Hung G.C."/>
            <person name="Tuanyok A."/>
            <person name="Zhang B."/>
            <person name="Nierman W.C."/>
        </authorList>
    </citation>
    <scope>NUCLEOTIDE SEQUENCE [LARGE SCALE GENOMIC DNA]</scope>
    <source>
        <strain evidence="2">1710a</strain>
    </source>
</reference>
<dbReference type="HOGENOM" id="CLU_100900_0_0_4"/>
<name>A0A0E1VQ29_BURPE</name>
<evidence type="ECO:0000256" key="1">
    <source>
        <dbReference type="SAM" id="MobiDB-lite"/>
    </source>
</evidence>
<protein>
    <submittedName>
        <fullName evidence="2">Uncharacterized protein</fullName>
    </submittedName>
</protein>
<feature type="compositionally biased region" description="Low complexity" evidence="1">
    <location>
        <begin position="130"/>
        <end position="142"/>
    </location>
</feature>
<dbReference type="AlphaFoldDB" id="A0A0E1VQ29"/>
<dbReference type="Proteomes" id="UP000001812">
    <property type="component" value="Chromosome II"/>
</dbReference>
<feature type="region of interest" description="Disordered" evidence="1">
    <location>
        <begin position="118"/>
        <end position="240"/>
    </location>
</feature>
<dbReference type="EMBL" id="CM000833">
    <property type="protein sequence ID" value="EET02950.1"/>
    <property type="molecule type" value="Genomic_DNA"/>
</dbReference>
<sequence length="240" mass="26385">MAVRVGGSRRRFESAVRIGGSDRRFGSVVRIGGSDRWFGSVVRIGGSDRWFGSVVRIGGSSRPLLSRGRADASCRRSALTIPAGKPSRGREPAIQTRETPCVRAAFRPCSPRAHVARTRLEASPPRRHAAPPAAGRIRPVPAESRLRAAPSTAVRLTFRRSPASTRQTRMRAACGALRYPDDRREPRPPRHGAKQRDSRTKPATLAPRRVAGTAAPPVPRHPRDTRGRRTRNLSRLRLSL</sequence>
<evidence type="ECO:0000313" key="2">
    <source>
        <dbReference type="EMBL" id="EET02950.1"/>
    </source>
</evidence>
<gene>
    <name evidence="2" type="ORF">BURPS1710A_A1172</name>
</gene>
<feature type="compositionally biased region" description="Basic and acidic residues" evidence="1">
    <location>
        <begin position="179"/>
        <end position="200"/>
    </location>
</feature>
<organism evidence="2">
    <name type="scientific">Burkholderia pseudomallei 1710a</name>
    <dbReference type="NCBI Taxonomy" id="320371"/>
    <lineage>
        <taxon>Bacteria</taxon>
        <taxon>Pseudomonadati</taxon>
        <taxon>Pseudomonadota</taxon>
        <taxon>Betaproteobacteria</taxon>
        <taxon>Burkholderiales</taxon>
        <taxon>Burkholderiaceae</taxon>
        <taxon>Burkholderia</taxon>
        <taxon>pseudomallei group</taxon>
    </lineage>
</organism>
<proteinExistence type="predicted"/>
<accession>A0A0E1VQ29</accession>